<dbReference type="OrthoDB" id="6597368at2759"/>
<dbReference type="GO" id="GO:0004984">
    <property type="term" value="F:olfactory receptor activity"/>
    <property type="evidence" value="ECO:0007669"/>
    <property type="project" value="InterPro"/>
</dbReference>
<keyword evidence="3 10" id="KW-0716">Sensory transduction</keyword>
<dbReference type="RefSeq" id="XP_003243258.1">
    <property type="nucleotide sequence ID" value="XM_003243210.3"/>
</dbReference>
<keyword evidence="2" id="KW-1003">Cell membrane</keyword>
<sequence>MTTPRVTAFTVPASSEDLTIVDNKLFKAICLHQILDPTNGGNRFCKLVLMAFMSVSLSVQIMQLVGLYFAVNDLQRFAFTTTTLSYAFLCMTKDYVLLAHADRLRDSLEVARFEFTSCGARDQRVVRRSRAVLSMVLRTFAMLSWSTCVIWALVPLFMMDEYLQVTNADDTVSRYRVTIFNMWLPVPVAVYNATPIWSLIYMVEVIACLFTSFSWLLFDSYVVTMCVTFNAQLRTVSASCATIGHRDCFASLSPHVCTGTHIIKIDDNSILSNCYDELIIHIKDNQNIIKKYDDFFEIIQPVVLFQIIAGSYSVITLIFLTALSYLMGWSIISGPVLKVFFGFLSLTFELFLYCYVFNHIETEKCKMNFGLYSSNWTAMDLKFKKTLLFAMNVNSAHRRVMKVTPTSIINLEMFANVMNMAYSIVSVLLNSRVQK</sequence>
<evidence type="ECO:0000256" key="2">
    <source>
        <dbReference type="ARBA" id="ARBA00022475"/>
    </source>
</evidence>
<reference evidence="11" key="2">
    <citation type="submission" date="2022-06" db="UniProtKB">
        <authorList>
            <consortium name="EnsemblMetazoa"/>
        </authorList>
    </citation>
    <scope>IDENTIFICATION</scope>
</reference>
<evidence type="ECO:0000256" key="6">
    <source>
        <dbReference type="ARBA" id="ARBA00022989"/>
    </source>
</evidence>
<feature type="transmembrane region" description="Helical" evidence="10">
    <location>
        <begin position="131"/>
        <end position="154"/>
    </location>
</feature>
<keyword evidence="8 10" id="KW-0675">Receptor</keyword>
<feature type="transmembrane region" description="Helical" evidence="10">
    <location>
        <begin position="196"/>
        <end position="218"/>
    </location>
</feature>
<evidence type="ECO:0000256" key="10">
    <source>
        <dbReference type="RuleBase" id="RU351113"/>
    </source>
</evidence>
<dbReference type="Pfam" id="PF02949">
    <property type="entry name" value="7tm_6"/>
    <property type="match status" value="1"/>
</dbReference>
<keyword evidence="7 10" id="KW-0472">Membrane</keyword>
<accession>A0A8R2H5L9</accession>
<dbReference type="GO" id="GO:0007165">
    <property type="term" value="P:signal transduction"/>
    <property type="evidence" value="ECO:0007669"/>
    <property type="project" value="UniProtKB-KW"/>
</dbReference>
<dbReference type="GO" id="GO:0005886">
    <property type="term" value="C:plasma membrane"/>
    <property type="evidence" value="ECO:0007669"/>
    <property type="project" value="UniProtKB-SubCell"/>
</dbReference>
<evidence type="ECO:0000256" key="5">
    <source>
        <dbReference type="ARBA" id="ARBA00022725"/>
    </source>
</evidence>
<dbReference type="GeneID" id="100569602"/>
<proteinExistence type="inferred from homology"/>
<dbReference type="EnsemblMetazoa" id="XM_003243210.4">
    <property type="protein sequence ID" value="XP_003243258.1"/>
    <property type="gene ID" value="LOC100569602"/>
</dbReference>
<keyword evidence="4 10" id="KW-0812">Transmembrane</keyword>
<dbReference type="InterPro" id="IPR004117">
    <property type="entry name" value="7tm6_olfct_rcpt"/>
</dbReference>
<comment type="subcellular location">
    <subcellularLocation>
        <location evidence="1 10">Cell membrane</location>
        <topology evidence="1 10">Multi-pass membrane protein</topology>
    </subcellularLocation>
</comment>
<dbReference type="RefSeq" id="XP_016658415.1">
    <property type="nucleotide sequence ID" value="XM_016802926.1"/>
</dbReference>
<reference evidence="12" key="1">
    <citation type="submission" date="2010-06" db="EMBL/GenBank/DDBJ databases">
        <authorList>
            <person name="Jiang H."/>
            <person name="Abraham K."/>
            <person name="Ali S."/>
            <person name="Alsbrooks S.L."/>
            <person name="Anim B.N."/>
            <person name="Anosike U.S."/>
            <person name="Attaway T."/>
            <person name="Bandaranaike D.P."/>
            <person name="Battles P.K."/>
            <person name="Bell S.N."/>
            <person name="Bell A.V."/>
            <person name="Beltran B."/>
            <person name="Bickham C."/>
            <person name="Bustamante Y."/>
            <person name="Caleb T."/>
            <person name="Canada A."/>
            <person name="Cardenas V."/>
            <person name="Carter K."/>
            <person name="Chacko J."/>
            <person name="Chandrabose M.N."/>
            <person name="Chavez D."/>
            <person name="Chavez A."/>
            <person name="Chen L."/>
            <person name="Chu H.-S."/>
            <person name="Claassen K.J."/>
            <person name="Cockrell R."/>
            <person name="Collins M."/>
            <person name="Cooper J.A."/>
            <person name="Cree A."/>
            <person name="Curry S.M."/>
            <person name="Da Y."/>
            <person name="Dao M.D."/>
            <person name="Das B."/>
            <person name="Davila M.-L."/>
            <person name="Davy-Carroll L."/>
            <person name="Denson S."/>
            <person name="Dinh H."/>
            <person name="Ebong V.E."/>
            <person name="Edwards J.R."/>
            <person name="Egan A."/>
            <person name="El-Daye J."/>
            <person name="Escobedo L."/>
            <person name="Fernandez S."/>
            <person name="Fernando P.R."/>
            <person name="Flagg N."/>
            <person name="Forbes L.D."/>
            <person name="Fowler R.G."/>
            <person name="Fu Q."/>
            <person name="Gabisi R.A."/>
            <person name="Ganer J."/>
            <person name="Garbino Pronczuk A."/>
            <person name="Garcia R.M."/>
            <person name="Garner T."/>
            <person name="Garrett T.E."/>
            <person name="Gonzalez D.A."/>
            <person name="Hamid H."/>
            <person name="Hawkins E.S."/>
            <person name="Hirani K."/>
            <person name="Hogues M.E."/>
            <person name="Hollins B."/>
            <person name="Hsiao C.-H."/>
            <person name="Jabil R."/>
            <person name="James M.L."/>
            <person name="Jhangiani S.N."/>
            <person name="Johnson B."/>
            <person name="Johnson Q."/>
            <person name="Joshi V."/>
            <person name="Kalu J.B."/>
            <person name="Kam C."/>
            <person name="Kashfia A."/>
            <person name="Keebler J."/>
            <person name="Kisamo H."/>
            <person name="Kovar C.L."/>
            <person name="Lago L.A."/>
            <person name="Lai C.-Y."/>
            <person name="Laidlaw J."/>
            <person name="Lara F."/>
            <person name="Le T.-K."/>
            <person name="Lee S.L."/>
            <person name="Legall F.H."/>
            <person name="Lemon S.J."/>
            <person name="Lewis L.R."/>
            <person name="Li B."/>
            <person name="Liu Y."/>
            <person name="Liu Y.-S."/>
            <person name="Lopez J."/>
            <person name="Lozado R.J."/>
            <person name="Lu J."/>
            <person name="Madu R.C."/>
            <person name="Maheshwari M."/>
            <person name="Maheshwari R."/>
            <person name="Malloy K."/>
            <person name="Martinez E."/>
            <person name="Mathew T."/>
            <person name="Mercado I.C."/>
            <person name="Mercado C."/>
            <person name="Meyer B."/>
            <person name="Montgomery K."/>
            <person name="Morgan M.B."/>
            <person name="Munidasa M."/>
            <person name="Nazareth L.V."/>
            <person name="Nelson J."/>
            <person name="Ng B.M."/>
            <person name="Nguyen N.B."/>
            <person name="Nguyen P.Q."/>
            <person name="Nguyen T."/>
            <person name="Obregon M."/>
            <person name="Okwuonu G.O."/>
            <person name="Onwere C.G."/>
            <person name="Orozco G."/>
            <person name="Parra A."/>
            <person name="Patel S."/>
            <person name="Patil S."/>
            <person name="Perez A."/>
            <person name="Perez Y."/>
            <person name="Pham C."/>
            <person name="Primus E.L."/>
            <person name="Pu L.-L."/>
            <person name="Puazo M."/>
            <person name="Qin X."/>
            <person name="Quiroz J.B."/>
            <person name="Reese J."/>
            <person name="Richards S."/>
            <person name="Rives C.M."/>
            <person name="Robberts R."/>
            <person name="Ruiz S.J."/>
            <person name="Ruiz M.J."/>
            <person name="Santibanez J."/>
            <person name="Schneider B.W."/>
            <person name="Sisson I."/>
            <person name="Smith M."/>
            <person name="Sodergren E."/>
            <person name="Song X.-Z."/>
            <person name="Song B.B."/>
            <person name="Summersgill H."/>
            <person name="Thelus R."/>
            <person name="Thornton R.D."/>
            <person name="Trejos Z.Y."/>
            <person name="Usmani K."/>
            <person name="Vattathil S."/>
            <person name="Villasana D."/>
            <person name="Walker D.L."/>
            <person name="Wang S."/>
            <person name="Wang K."/>
            <person name="White C.S."/>
            <person name="Williams A.C."/>
            <person name="Williamson J."/>
            <person name="Wilson K."/>
            <person name="Woghiren I.O."/>
            <person name="Woodworth J.R."/>
            <person name="Worley K.C."/>
            <person name="Wright R.A."/>
            <person name="Wu W."/>
            <person name="Young L."/>
            <person name="Zhang L."/>
            <person name="Zhang J."/>
            <person name="Zhu Y."/>
            <person name="Muzny D.M."/>
            <person name="Weinstock G."/>
            <person name="Gibbs R.A."/>
        </authorList>
    </citation>
    <scope>NUCLEOTIDE SEQUENCE [LARGE SCALE GENOMIC DNA]</scope>
    <source>
        <strain evidence="12">LSR1</strain>
    </source>
</reference>
<evidence type="ECO:0000256" key="1">
    <source>
        <dbReference type="ARBA" id="ARBA00004651"/>
    </source>
</evidence>
<evidence type="ECO:0000256" key="3">
    <source>
        <dbReference type="ARBA" id="ARBA00022606"/>
    </source>
</evidence>
<name>A0A8R2H5L9_ACYPI</name>
<dbReference type="PANTHER" id="PTHR21137">
    <property type="entry name" value="ODORANT RECEPTOR"/>
    <property type="match status" value="1"/>
</dbReference>
<dbReference type="GO" id="GO:0005549">
    <property type="term" value="F:odorant binding"/>
    <property type="evidence" value="ECO:0007669"/>
    <property type="project" value="InterPro"/>
</dbReference>
<keyword evidence="12" id="KW-1185">Reference proteome</keyword>
<dbReference type="AlphaFoldDB" id="A0A8R2H5L9"/>
<feature type="transmembrane region" description="Helical" evidence="10">
    <location>
        <begin position="302"/>
        <end position="327"/>
    </location>
</feature>
<dbReference type="EnsemblMetazoa" id="XM_016802926.2">
    <property type="protein sequence ID" value="XP_016658415.1"/>
    <property type="gene ID" value="LOC100569602"/>
</dbReference>
<keyword evidence="6 10" id="KW-1133">Transmembrane helix</keyword>
<keyword evidence="9 10" id="KW-0807">Transducer</keyword>
<organism evidence="11 12">
    <name type="scientific">Acyrthosiphon pisum</name>
    <name type="common">Pea aphid</name>
    <dbReference type="NCBI Taxonomy" id="7029"/>
    <lineage>
        <taxon>Eukaryota</taxon>
        <taxon>Metazoa</taxon>
        <taxon>Ecdysozoa</taxon>
        <taxon>Arthropoda</taxon>
        <taxon>Hexapoda</taxon>
        <taxon>Insecta</taxon>
        <taxon>Pterygota</taxon>
        <taxon>Neoptera</taxon>
        <taxon>Paraneoptera</taxon>
        <taxon>Hemiptera</taxon>
        <taxon>Sternorrhyncha</taxon>
        <taxon>Aphidomorpha</taxon>
        <taxon>Aphidoidea</taxon>
        <taxon>Aphididae</taxon>
        <taxon>Macrosiphini</taxon>
        <taxon>Acyrthosiphon</taxon>
    </lineage>
</organism>
<comment type="similarity">
    <text evidence="10">Belongs to the insect chemoreceptor superfamily. Heteromeric odorant receptor channel (TC 1.A.69) family.</text>
</comment>
<dbReference type="KEGG" id="api:100569602"/>
<protein>
    <recommendedName>
        <fullName evidence="10">Odorant receptor</fullName>
    </recommendedName>
</protein>
<feature type="transmembrane region" description="Helical" evidence="10">
    <location>
        <begin position="47"/>
        <end position="71"/>
    </location>
</feature>
<comment type="caution">
    <text evidence="10">Lacks conserved residue(s) required for the propagation of feature annotation.</text>
</comment>
<feature type="transmembrane region" description="Helical" evidence="10">
    <location>
        <begin position="408"/>
        <end position="429"/>
    </location>
</feature>
<evidence type="ECO:0000256" key="7">
    <source>
        <dbReference type="ARBA" id="ARBA00023136"/>
    </source>
</evidence>
<evidence type="ECO:0000256" key="8">
    <source>
        <dbReference type="ARBA" id="ARBA00023170"/>
    </source>
</evidence>
<evidence type="ECO:0000256" key="4">
    <source>
        <dbReference type="ARBA" id="ARBA00022692"/>
    </source>
</evidence>
<dbReference type="Proteomes" id="UP000007819">
    <property type="component" value="Chromosome A1"/>
</dbReference>
<evidence type="ECO:0000313" key="12">
    <source>
        <dbReference type="Proteomes" id="UP000007819"/>
    </source>
</evidence>
<dbReference type="PANTHER" id="PTHR21137:SF35">
    <property type="entry name" value="ODORANT RECEPTOR 19A-RELATED"/>
    <property type="match status" value="1"/>
</dbReference>
<evidence type="ECO:0000313" key="11">
    <source>
        <dbReference type="EnsemblMetazoa" id="XP_016658415.1"/>
    </source>
</evidence>
<keyword evidence="5 10" id="KW-0552">Olfaction</keyword>
<evidence type="ECO:0000256" key="9">
    <source>
        <dbReference type="ARBA" id="ARBA00023224"/>
    </source>
</evidence>
<feature type="transmembrane region" description="Helical" evidence="10">
    <location>
        <begin position="339"/>
        <end position="357"/>
    </location>
</feature>